<keyword evidence="1" id="KW-0812">Transmembrane</keyword>
<feature type="transmembrane region" description="Helical" evidence="1">
    <location>
        <begin position="84"/>
        <end position="102"/>
    </location>
</feature>
<keyword evidence="2" id="KW-0934">Plastid</keyword>
<dbReference type="AlphaFoldDB" id="A0A0S2RKU5"/>
<feature type="transmembrane region" description="Helical" evidence="1">
    <location>
        <begin position="58"/>
        <end position="78"/>
    </location>
</feature>
<gene>
    <name evidence="2" type="ORF">EC1Cp_p010</name>
</gene>
<dbReference type="RefSeq" id="YP_009192272.1">
    <property type="nucleotide sequence ID" value="NC_028719.1"/>
</dbReference>
<geneLocation type="chloroplast" evidence="2"/>
<organism evidence="2">
    <name type="scientific">Echinochloa crus-galli</name>
    <name type="common">Barnyard grass</name>
    <name type="synonym">Panicum crus-galli</name>
    <dbReference type="NCBI Taxonomy" id="90397"/>
    <lineage>
        <taxon>Eukaryota</taxon>
        <taxon>Viridiplantae</taxon>
        <taxon>Streptophyta</taxon>
        <taxon>Embryophyta</taxon>
        <taxon>Tracheophyta</taxon>
        <taxon>Spermatophyta</taxon>
        <taxon>Magnoliopsida</taxon>
        <taxon>Liliopsida</taxon>
        <taxon>Poales</taxon>
        <taxon>Poaceae</taxon>
        <taxon>PACMAD clade</taxon>
        <taxon>Panicoideae</taxon>
        <taxon>Panicodae</taxon>
        <taxon>Paniceae</taxon>
        <taxon>Boivinellinae</taxon>
        <taxon>Echinochloa</taxon>
    </lineage>
</organism>
<keyword evidence="1" id="KW-0472">Membrane</keyword>
<reference evidence="2" key="1">
    <citation type="submission" date="2015-05" db="EMBL/GenBank/DDBJ databases">
        <title>The evolutionary relationship of three Echinochloa crus-galli chloroplast genomes.</title>
        <authorList>
            <person name="Nah G."/>
            <person name="Im J.-H."/>
            <person name="Kim J.-W."/>
            <person name="Kim K.-H."/>
            <person name="Lim J.-S."/>
            <person name="Choi A.-Y."/>
            <person name="Choi I.-Y."/>
            <person name="Yang T.-J."/>
            <person name="Kim D.-S."/>
        </authorList>
    </citation>
    <scope>NUCLEOTIDE SEQUENCE</scope>
</reference>
<evidence type="ECO:0000256" key="1">
    <source>
        <dbReference type="SAM" id="Phobius"/>
    </source>
</evidence>
<accession>A0A0S2RKU5</accession>
<protein>
    <submittedName>
        <fullName evidence="2">Uncharacterized protein</fullName>
    </submittedName>
</protein>
<keyword evidence="1" id="KW-1133">Transmembrane helix</keyword>
<sequence length="148" mass="18058">MYQLLNRIQQWAKNAQGAIRTAVKKMKDFVFFIFRLFTFHVLRMFCRIRDFFLLLADLMMRTFSIYVLFPLILIGWGIKEFALFIYPYGWVLIFSDILLICFGDRLKQFLTSIFWKKFRVQNFLIFVKKFWTDLLKRFSTGTPWKWGT</sequence>
<proteinExistence type="predicted"/>
<name>A0A0S2RKU5_ECHCG</name>
<keyword evidence="2" id="KW-0150">Chloroplast</keyword>
<dbReference type="EMBL" id="KR822684">
    <property type="protein sequence ID" value="ALP29254.1"/>
    <property type="molecule type" value="Genomic_DNA"/>
</dbReference>
<evidence type="ECO:0000313" key="2">
    <source>
        <dbReference type="EMBL" id="ALP29254.1"/>
    </source>
</evidence>
<dbReference type="GeneID" id="26520016"/>